<comment type="similarity">
    <text evidence="1">Belongs to the glycosyl hydrolase 65 family.</text>
</comment>
<name>A0A4P9Z9Z1_9ASCO</name>
<dbReference type="GO" id="GO:0009277">
    <property type="term" value="C:fungal-type cell wall"/>
    <property type="evidence" value="ECO:0007669"/>
    <property type="project" value="TreeGrafter"/>
</dbReference>
<evidence type="ECO:0000256" key="1">
    <source>
        <dbReference type="ARBA" id="ARBA00006768"/>
    </source>
</evidence>
<dbReference type="AlphaFoldDB" id="A0A4P9Z9Z1"/>
<dbReference type="InterPro" id="IPR008928">
    <property type="entry name" value="6-hairpin_glycosidase_sf"/>
</dbReference>
<accession>A0A4P9Z9Z1</accession>
<reference evidence="3" key="1">
    <citation type="journal article" date="2018" name="Nat. Microbiol.">
        <title>Leveraging single-cell genomics to expand the fungal tree of life.</title>
        <authorList>
            <person name="Ahrendt S.R."/>
            <person name="Quandt C.A."/>
            <person name="Ciobanu D."/>
            <person name="Clum A."/>
            <person name="Salamov A."/>
            <person name="Andreopoulos B."/>
            <person name="Cheng J.F."/>
            <person name="Woyke T."/>
            <person name="Pelin A."/>
            <person name="Henrissat B."/>
            <person name="Reynolds N.K."/>
            <person name="Benny G.L."/>
            <person name="Smith M.E."/>
            <person name="James T.Y."/>
            <person name="Grigoriev I.V."/>
        </authorList>
    </citation>
    <scope>NUCLEOTIDE SEQUENCE [LARGE SCALE GENOMIC DNA]</scope>
    <source>
        <strain evidence="3">Baker2002</strain>
    </source>
</reference>
<protein>
    <submittedName>
        <fullName evidence="2">Uncharacterized protein</fullName>
    </submittedName>
</protein>
<dbReference type="OrthoDB" id="200349at2759"/>
<dbReference type="GO" id="GO:0004555">
    <property type="term" value="F:alpha,alpha-trehalase activity"/>
    <property type="evidence" value="ECO:0007669"/>
    <property type="project" value="TreeGrafter"/>
</dbReference>
<keyword evidence="3" id="KW-1185">Reference proteome</keyword>
<dbReference type="GO" id="GO:0005993">
    <property type="term" value="P:trehalose catabolic process"/>
    <property type="evidence" value="ECO:0007669"/>
    <property type="project" value="TreeGrafter"/>
</dbReference>
<dbReference type="SUPFAM" id="SSF48208">
    <property type="entry name" value="Six-hairpin glycosidases"/>
    <property type="match status" value="1"/>
</dbReference>
<gene>
    <name evidence="2" type="ORF">METBISCDRAFT_24774</name>
</gene>
<dbReference type="PANTHER" id="PTHR11051">
    <property type="entry name" value="GLYCOSYL HYDROLASE-RELATED"/>
    <property type="match status" value="1"/>
</dbReference>
<proteinExistence type="inferred from homology"/>
<dbReference type="PANTHER" id="PTHR11051:SF8">
    <property type="entry name" value="PROTEIN-GLUCOSYLGALACTOSYLHYDROXYLYSINE GLUCOSIDASE"/>
    <property type="match status" value="1"/>
</dbReference>
<feature type="non-terminal residue" evidence="2">
    <location>
        <position position="276"/>
    </location>
</feature>
<dbReference type="Gene3D" id="1.50.10.10">
    <property type="match status" value="1"/>
</dbReference>
<sequence>MRHVLLPALVFAVALTLIITATKSVFSRSPWLPIIKADYYRRNPWTFARKRLQAAVNHSKRVETSNHTPFAEEAFFDAQSEWSTIDKYSQTLSLEDGIVQVTSELDFALAVRLTFVDHAHDRDGFYQVYSALGVDANGATYSALQYDKTLPRAVENTSDKCIFLKVALAISSHAEIVVTKFRARAECPAHTSRPELEKAHVTAWRRLLGSVLALDFPDDSLLTLASRASIYHLLANTRSDAEGVTAALSVTELSADSYGGIVFWDTDLWMSAGLLP</sequence>
<dbReference type="Proteomes" id="UP000268321">
    <property type="component" value="Unassembled WGS sequence"/>
</dbReference>
<dbReference type="InterPro" id="IPR012341">
    <property type="entry name" value="6hp_glycosidase-like_sf"/>
</dbReference>
<evidence type="ECO:0000313" key="3">
    <source>
        <dbReference type="Proteomes" id="UP000268321"/>
    </source>
</evidence>
<organism evidence="2 3">
    <name type="scientific">Metschnikowia bicuspidata</name>
    <dbReference type="NCBI Taxonomy" id="27322"/>
    <lineage>
        <taxon>Eukaryota</taxon>
        <taxon>Fungi</taxon>
        <taxon>Dikarya</taxon>
        <taxon>Ascomycota</taxon>
        <taxon>Saccharomycotina</taxon>
        <taxon>Pichiomycetes</taxon>
        <taxon>Metschnikowiaceae</taxon>
        <taxon>Metschnikowia</taxon>
    </lineage>
</organism>
<dbReference type="EMBL" id="ML004566">
    <property type="protein sequence ID" value="RKP28831.1"/>
    <property type="molecule type" value="Genomic_DNA"/>
</dbReference>
<evidence type="ECO:0000313" key="2">
    <source>
        <dbReference type="EMBL" id="RKP28831.1"/>
    </source>
</evidence>